<dbReference type="GO" id="GO:0007165">
    <property type="term" value="P:signal transduction"/>
    <property type="evidence" value="ECO:0007669"/>
    <property type="project" value="InterPro"/>
</dbReference>
<dbReference type="Gene3D" id="6.10.340.10">
    <property type="match status" value="1"/>
</dbReference>
<feature type="transmembrane region" description="Helical" evidence="1">
    <location>
        <begin position="12"/>
        <end position="33"/>
    </location>
</feature>
<keyword evidence="6" id="KW-1185">Reference proteome</keyword>
<dbReference type="SMART" id="SM00304">
    <property type="entry name" value="HAMP"/>
    <property type="match status" value="1"/>
</dbReference>
<dbReference type="InterPro" id="IPR001633">
    <property type="entry name" value="EAL_dom"/>
</dbReference>
<comment type="caution">
    <text evidence="5">The sequence shown here is derived from an EMBL/GenBank/DDBJ whole genome shotgun (WGS) entry which is preliminary data.</text>
</comment>
<dbReference type="SUPFAM" id="SSF158472">
    <property type="entry name" value="HAMP domain-like"/>
    <property type="match status" value="1"/>
</dbReference>
<reference evidence="5 6" key="1">
    <citation type="submission" date="2017-10" db="EMBL/GenBank/DDBJ databases">
        <title>Frigbacter circumglobatus gen. nov. sp. nov., isolated from sediment cultured in situ.</title>
        <authorList>
            <person name="Zhao Z."/>
        </authorList>
    </citation>
    <scope>NUCLEOTIDE SEQUENCE [LARGE SCALE GENOMIC DNA]</scope>
    <source>
        <strain evidence="5 6">ZYL</strain>
    </source>
</reference>
<dbReference type="SMART" id="SM00052">
    <property type="entry name" value="EAL"/>
    <property type="match status" value="1"/>
</dbReference>
<dbReference type="PANTHER" id="PTHR33121:SF19">
    <property type="entry name" value="CYCLIC DI-GMP PHOSPHODIESTERASE PA2567"/>
    <property type="match status" value="1"/>
</dbReference>
<gene>
    <name evidence="5" type="ORF">CRD36_06345</name>
</gene>
<dbReference type="OrthoDB" id="7279500at2"/>
<feature type="domain" description="HAMP" evidence="3">
    <location>
        <begin position="309"/>
        <end position="361"/>
    </location>
</feature>
<dbReference type="InterPro" id="IPR003660">
    <property type="entry name" value="HAMP_dom"/>
</dbReference>
<name>A0A2G4YV99_9PROT</name>
<dbReference type="CDD" id="cd01948">
    <property type="entry name" value="EAL"/>
    <property type="match status" value="1"/>
</dbReference>
<dbReference type="InterPro" id="IPR029150">
    <property type="entry name" value="dCache_3"/>
</dbReference>
<dbReference type="PROSITE" id="PS50883">
    <property type="entry name" value="EAL"/>
    <property type="match status" value="1"/>
</dbReference>
<feature type="domain" description="GGDEF" evidence="4">
    <location>
        <begin position="400"/>
        <end position="531"/>
    </location>
</feature>
<feature type="transmembrane region" description="Helical" evidence="1">
    <location>
        <begin position="285"/>
        <end position="308"/>
    </location>
</feature>
<dbReference type="InterPro" id="IPR043128">
    <property type="entry name" value="Rev_trsase/Diguanyl_cyclase"/>
</dbReference>
<dbReference type="Gene3D" id="3.20.20.450">
    <property type="entry name" value="EAL domain"/>
    <property type="match status" value="1"/>
</dbReference>
<evidence type="ECO:0000259" key="4">
    <source>
        <dbReference type="PROSITE" id="PS50887"/>
    </source>
</evidence>
<dbReference type="Pfam" id="PF00990">
    <property type="entry name" value="GGDEF"/>
    <property type="match status" value="1"/>
</dbReference>
<dbReference type="InterPro" id="IPR000160">
    <property type="entry name" value="GGDEF_dom"/>
</dbReference>
<dbReference type="Proteomes" id="UP000229730">
    <property type="component" value="Unassembled WGS sequence"/>
</dbReference>
<dbReference type="EMBL" id="PDEM01000009">
    <property type="protein sequence ID" value="PHZ86282.1"/>
    <property type="molecule type" value="Genomic_DNA"/>
</dbReference>
<evidence type="ECO:0000259" key="2">
    <source>
        <dbReference type="PROSITE" id="PS50883"/>
    </source>
</evidence>
<organism evidence="5 6">
    <name type="scientific">Paremcibacter congregatus</name>
    <dbReference type="NCBI Taxonomy" id="2043170"/>
    <lineage>
        <taxon>Bacteria</taxon>
        <taxon>Pseudomonadati</taxon>
        <taxon>Pseudomonadota</taxon>
        <taxon>Alphaproteobacteria</taxon>
        <taxon>Emcibacterales</taxon>
        <taxon>Emcibacteraceae</taxon>
        <taxon>Paremcibacter</taxon>
    </lineage>
</organism>
<dbReference type="Gene3D" id="3.30.70.270">
    <property type="match status" value="1"/>
</dbReference>
<keyword evidence="1" id="KW-0472">Membrane</keyword>
<dbReference type="AlphaFoldDB" id="A0A2G4YV99"/>
<protein>
    <recommendedName>
        <fullName evidence="7">GGDEF domain-containing protein</fullName>
    </recommendedName>
</protein>
<dbReference type="InterPro" id="IPR050706">
    <property type="entry name" value="Cyclic-di-GMP_PDE-like"/>
</dbReference>
<dbReference type="Pfam" id="PF00672">
    <property type="entry name" value="HAMP"/>
    <property type="match status" value="1"/>
</dbReference>
<dbReference type="Pfam" id="PF14827">
    <property type="entry name" value="dCache_3"/>
    <property type="match status" value="1"/>
</dbReference>
<evidence type="ECO:0008006" key="7">
    <source>
        <dbReference type="Google" id="ProtNLM"/>
    </source>
</evidence>
<keyword evidence="1" id="KW-1133">Transmembrane helix</keyword>
<dbReference type="GO" id="GO:0016020">
    <property type="term" value="C:membrane"/>
    <property type="evidence" value="ECO:0007669"/>
    <property type="project" value="InterPro"/>
</dbReference>
<dbReference type="SMART" id="SM00267">
    <property type="entry name" value="GGDEF"/>
    <property type="match status" value="1"/>
</dbReference>
<evidence type="ECO:0000256" key="1">
    <source>
        <dbReference type="SAM" id="Phobius"/>
    </source>
</evidence>
<dbReference type="Pfam" id="PF00563">
    <property type="entry name" value="EAL"/>
    <property type="match status" value="1"/>
</dbReference>
<proteinExistence type="predicted"/>
<dbReference type="PROSITE" id="PS50887">
    <property type="entry name" value="GGDEF"/>
    <property type="match status" value="1"/>
</dbReference>
<dbReference type="GO" id="GO:0071111">
    <property type="term" value="F:cyclic-guanylate-specific phosphodiesterase activity"/>
    <property type="evidence" value="ECO:0007669"/>
    <property type="project" value="InterPro"/>
</dbReference>
<dbReference type="InParanoid" id="A0A2G4YV99"/>
<evidence type="ECO:0000313" key="5">
    <source>
        <dbReference type="EMBL" id="PHZ86282.1"/>
    </source>
</evidence>
<evidence type="ECO:0000313" key="6">
    <source>
        <dbReference type="Proteomes" id="UP000229730"/>
    </source>
</evidence>
<dbReference type="PROSITE" id="PS50885">
    <property type="entry name" value="HAMP"/>
    <property type="match status" value="1"/>
</dbReference>
<dbReference type="InterPro" id="IPR029787">
    <property type="entry name" value="Nucleotide_cyclase"/>
</dbReference>
<accession>A0A2G4YV99</accession>
<feature type="domain" description="EAL" evidence="2">
    <location>
        <begin position="540"/>
        <end position="793"/>
    </location>
</feature>
<evidence type="ECO:0000259" key="3">
    <source>
        <dbReference type="PROSITE" id="PS50885"/>
    </source>
</evidence>
<dbReference type="SUPFAM" id="SSF55073">
    <property type="entry name" value="Nucleotide cyclase"/>
    <property type="match status" value="1"/>
</dbReference>
<dbReference type="RefSeq" id="WP_099471866.1">
    <property type="nucleotide sequence ID" value="NZ_CP041025.1"/>
</dbReference>
<dbReference type="SUPFAM" id="SSF141868">
    <property type="entry name" value="EAL domain-like"/>
    <property type="match status" value="1"/>
</dbReference>
<dbReference type="PANTHER" id="PTHR33121">
    <property type="entry name" value="CYCLIC DI-GMP PHOSPHODIESTERASE PDEF"/>
    <property type="match status" value="1"/>
</dbReference>
<keyword evidence="1" id="KW-0812">Transmembrane</keyword>
<sequence length="796" mass="88973">MTLSFTNFKTKLVVFFVSLFVLVQIITNTAVYITTKNNLENQAVSNLTFSGQAIRRAVAQRNQELSAAAELLSRDFGFREAVATKDTPTIISALQNLTTRIDTDRAFIVSMDQKVLAQYGTEERTDLSVNKDKALFPPEVFAAVEKNGEASGFIQIDGVMYEIVILPVLAPTPIAWMVLGIEINKAYLDDIKQTLPVGLEISIVHHQENSEALLAADTFSLANELENTFLPDLTDLKSAEVFQQNITNQRYMSLTLPLQSVTSRHTIYAVVHYSLDVVFSPFKPLMITLAGVLLAGMIAFIYESFVIARSVTRPLQELRTAAVNISKGVYQPLNDLHQNDEFGDLAASFNKMIEDIDIREQKITFQAEHDLETGLPNRLKFETVLDQLIAENPPGEAGSQNIDVFILTFQSIAEVRNSLGYSVAETLISQMGAHISATLPAADVFFARLNTISFILALREPVEDRLHTMLTLLKSFDKPFICGDYNIDMTVQIGGATYPEHGKTAADLIQKTHIAISQSSGTAHHYGIYNAEKDTQDTQKLSLMGDLRASMNKNEVFFHYQPKIDLKTGRMTHVEALMRWIHPERGFVAPDEFILLAEQTGHIHALTAWGLEQTIDACARWREAGYRLKMAMNLSAKDLVNRQLPDQIQRLMTEKRVSAEWMVFEVTESAVMQEPEIVLDTLNRMSDLGLTLSIDDYGTGYSSLSYLKELPVSELKIDKSFVLSLATNKNDQILVRSTIDLAHNLGLKVTAEGVEDQVSAELLKAYGCDVGQGYYFSRPVSEEDLLSYYREQRQAS</sequence>
<dbReference type="CDD" id="cd06225">
    <property type="entry name" value="HAMP"/>
    <property type="match status" value="1"/>
</dbReference>
<dbReference type="InterPro" id="IPR035919">
    <property type="entry name" value="EAL_sf"/>
</dbReference>